<dbReference type="Proteomes" id="UP000642748">
    <property type="component" value="Unassembled WGS sequence"/>
</dbReference>
<dbReference type="InterPro" id="IPR017517">
    <property type="entry name" value="Maleyloyr_isom"/>
</dbReference>
<proteinExistence type="predicted"/>
<dbReference type="InterPro" id="IPR017519">
    <property type="entry name" value="CHP03085"/>
</dbReference>
<protein>
    <submittedName>
        <fullName evidence="1">TIGR03085 family protein</fullName>
    </submittedName>
</protein>
<keyword evidence="2" id="KW-1185">Reference proteome</keyword>
<dbReference type="EMBL" id="BONZ01000076">
    <property type="protein sequence ID" value="GIH19096.1"/>
    <property type="molecule type" value="Genomic_DNA"/>
</dbReference>
<comment type="caution">
    <text evidence="1">The sequence shown here is derived from an EMBL/GenBank/DDBJ whole genome shotgun (WGS) entry which is preliminary data.</text>
</comment>
<dbReference type="NCBIfam" id="TIGR03085">
    <property type="entry name" value="TIGR03085 family metal-binding protein"/>
    <property type="match status" value="1"/>
</dbReference>
<name>A0A8J3QYX3_9ACTN</name>
<dbReference type="SUPFAM" id="SSF109854">
    <property type="entry name" value="DinB/YfiT-like putative metalloenzymes"/>
    <property type="match status" value="1"/>
</dbReference>
<organism evidence="1 2">
    <name type="scientific">Rugosimonospora africana</name>
    <dbReference type="NCBI Taxonomy" id="556532"/>
    <lineage>
        <taxon>Bacteria</taxon>
        <taxon>Bacillati</taxon>
        <taxon>Actinomycetota</taxon>
        <taxon>Actinomycetes</taxon>
        <taxon>Micromonosporales</taxon>
        <taxon>Micromonosporaceae</taxon>
        <taxon>Rugosimonospora</taxon>
    </lineage>
</organism>
<evidence type="ECO:0000313" key="2">
    <source>
        <dbReference type="Proteomes" id="UP000642748"/>
    </source>
</evidence>
<gene>
    <name evidence="1" type="ORF">Raf01_72680</name>
</gene>
<reference evidence="1" key="1">
    <citation type="submission" date="2021-01" db="EMBL/GenBank/DDBJ databases">
        <title>Whole genome shotgun sequence of Rugosimonospora africana NBRC 104875.</title>
        <authorList>
            <person name="Komaki H."/>
            <person name="Tamura T."/>
        </authorList>
    </citation>
    <scope>NUCLEOTIDE SEQUENCE</scope>
    <source>
        <strain evidence="1">NBRC 104875</strain>
    </source>
</reference>
<dbReference type="RefSeq" id="WP_203922560.1">
    <property type="nucleotide sequence ID" value="NZ_BONZ01000076.1"/>
</dbReference>
<dbReference type="AlphaFoldDB" id="A0A8J3QYX3"/>
<dbReference type="InterPro" id="IPR034660">
    <property type="entry name" value="DinB/YfiT-like"/>
</dbReference>
<evidence type="ECO:0000313" key="1">
    <source>
        <dbReference type="EMBL" id="GIH19096.1"/>
    </source>
</evidence>
<sequence>MAAVNYARSERASLCDLFVRLGPDQPTLCAGWQTRDLAAHLVIRERRPDAAAGIMLRSLAGHTARVQAAMAARPFDQVIDAIRHPPAWSPISGIGPVDRAANTAEFFIHHEDVRRAQPDWQPRALERQHCQALWKGVPLAARRALRGFPASVQVVAPGYGQLQVGTGPEVRLVGDPGELAIFLTGRQGSSRVELTGPEELTTRLREAKFGA</sequence>
<dbReference type="NCBIfam" id="TIGR03083">
    <property type="entry name" value="maleylpyruvate isomerase family mycothiol-dependent enzyme"/>
    <property type="match status" value="1"/>
</dbReference>
<accession>A0A8J3QYX3</accession>